<dbReference type="eggNOG" id="COG0517">
    <property type="taxonomic scope" value="Bacteria"/>
</dbReference>
<proteinExistence type="predicted"/>
<dbReference type="RefSeq" id="WP_011190071.1">
    <property type="nucleotide sequence ID" value="NC_006138.1"/>
</dbReference>
<evidence type="ECO:0000256" key="1">
    <source>
        <dbReference type="ARBA" id="ARBA00023122"/>
    </source>
</evidence>
<dbReference type="EMBL" id="CR522870">
    <property type="protein sequence ID" value="CAG37559.1"/>
    <property type="molecule type" value="Genomic_DNA"/>
</dbReference>
<feature type="domain" description="CBS" evidence="3">
    <location>
        <begin position="7"/>
        <end position="63"/>
    </location>
</feature>
<keyword evidence="1 2" id="KW-0129">CBS domain</keyword>
<dbReference type="PROSITE" id="PS51371">
    <property type="entry name" value="CBS"/>
    <property type="match status" value="2"/>
</dbReference>
<dbReference type="AlphaFoldDB" id="Q6AJC1"/>
<dbReference type="KEGG" id="dps:DP2830"/>
<gene>
    <name evidence="4" type="ordered locus">DP2830</name>
</gene>
<accession>Q6AJC1</accession>
<evidence type="ECO:0000259" key="3">
    <source>
        <dbReference type="PROSITE" id="PS51371"/>
    </source>
</evidence>
<organism evidence="4 5">
    <name type="scientific">Desulfotalea psychrophila (strain LSv54 / DSM 12343)</name>
    <dbReference type="NCBI Taxonomy" id="177439"/>
    <lineage>
        <taxon>Bacteria</taxon>
        <taxon>Pseudomonadati</taxon>
        <taxon>Thermodesulfobacteriota</taxon>
        <taxon>Desulfobulbia</taxon>
        <taxon>Desulfobulbales</taxon>
        <taxon>Desulfocapsaceae</taxon>
        <taxon>Desulfotalea</taxon>
    </lineage>
</organism>
<dbReference type="InterPro" id="IPR051257">
    <property type="entry name" value="Diverse_CBS-Domain"/>
</dbReference>
<dbReference type="HOGENOM" id="CLU_040681_6_0_7"/>
<dbReference type="STRING" id="177439.DP2830"/>
<protein>
    <submittedName>
        <fullName evidence="4">Related to acetoin utilization protein (AcuB)</fullName>
    </submittedName>
</protein>
<evidence type="ECO:0000256" key="2">
    <source>
        <dbReference type="PROSITE-ProRule" id="PRU00703"/>
    </source>
</evidence>
<name>Q6AJC1_DESPS</name>
<feature type="domain" description="CBS" evidence="3">
    <location>
        <begin position="83"/>
        <end position="142"/>
    </location>
</feature>
<evidence type="ECO:0000313" key="5">
    <source>
        <dbReference type="Proteomes" id="UP000000602"/>
    </source>
</evidence>
<dbReference type="Proteomes" id="UP000000602">
    <property type="component" value="Chromosome"/>
</dbReference>
<dbReference type="Gene3D" id="3.10.580.10">
    <property type="entry name" value="CBS-domain"/>
    <property type="match status" value="1"/>
</dbReference>
<dbReference type="CDD" id="cd04584">
    <property type="entry name" value="CBS_pair_AcuB_like"/>
    <property type="match status" value="1"/>
</dbReference>
<dbReference type="SUPFAM" id="SSF54631">
    <property type="entry name" value="CBS-domain pair"/>
    <property type="match status" value="1"/>
</dbReference>
<dbReference type="InterPro" id="IPR000644">
    <property type="entry name" value="CBS_dom"/>
</dbReference>
<reference evidence="5" key="1">
    <citation type="journal article" date="2004" name="Environ. Microbiol.">
        <title>The genome of Desulfotalea psychrophila, a sulfate-reducing bacterium from permanently cold Arctic sediments.</title>
        <authorList>
            <person name="Rabus R."/>
            <person name="Ruepp A."/>
            <person name="Frickey T."/>
            <person name="Rattei T."/>
            <person name="Fartmann B."/>
            <person name="Stark M."/>
            <person name="Bauer M."/>
            <person name="Zibat A."/>
            <person name="Lombardot T."/>
            <person name="Becker I."/>
            <person name="Amann J."/>
            <person name="Gellner K."/>
            <person name="Teeling H."/>
            <person name="Leuschner W.D."/>
            <person name="Gloeckner F.-O."/>
            <person name="Lupas A.N."/>
            <person name="Amann R."/>
            <person name="Klenk H.-P."/>
        </authorList>
    </citation>
    <scope>NUCLEOTIDE SEQUENCE [LARGE SCALE GENOMIC DNA]</scope>
    <source>
        <strain evidence="5">DSM 12343 / LSv54</strain>
    </source>
</reference>
<dbReference type="PANTHER" id="PTHR43080:SF2">
    <property type="entry name" value="CBS DOMAIN-CONTAINING PROTEIN"/>
    <property type="match status" value="1"/>
</dbReference>
<dbReference type="SMART" id="SM00116">
    <property type="entry name" value="CBS"/>
    <property type="match status" value="2"/>
</dbReference>
<sequence>MYISEYMTPEPLTIYPHTLLPEARGILDAFKFRHLPVVDDGQRLLGIITDRDLRSAYPSSLESGEESSGKFLGVEKTPVSEIMTVNCATIHPQATLDDALFLFDREKVGGVPVVNDQDLVVGMFSIRDLIAAYKNLFGVADKGSALIGIADSGEIGIMGTIVNILEKNGIAFTRLIRMPASDTEAKIYVRINTYRLAIVYKLLEQDGLTVLRPRFM</sequence>
<evidence type="ECO:0000313" key="4">
    <source>
        <dbReference type="EMBL" id="CAG37559.1"/>
    </source>
</evidence>
<dbReference type="InterPro" id="IPR046342">
    <property type="entry name" value="CBS_dom_sf"/>
</dbReference>
<dbReference type="PANTHER" id="PTHR43080">
    <property type="entry name" value="CBS DOMAIN-CONTAINING PROTEIN CBSX3, MITOCHONDRIAL"/>
    <property type="match status" value="1"/>
</dbReference>
<dbReference type="Pfam" id="PF00571">
    <property type="entry name" value="CBS"/>
    <property type="match status" value="2"/>
</dbReference>
<keyword evidence="5" id="KW-1185">Reference proteome</keyword>
<dbReference type="OrthoDB" id="9802114at2"/>